<evidence type="ECO:0000259" key="4">
    <source>
        <dbReference type="PROSITE" id="PS50011"/>
    </source>
</evidence>
<dbReference type="AlphaFoldDB" id="A0A6M2F9U3"/>
<dbReference type="InterPro" id="IPR003609">
    <property type="entry name" value="Pan_app"/>
</dbReference>
<dbReference type="Pfam" id="PF08276">
    <property type="entry name" value="PAN_2"/>
    <property type="match status" value="1"/>
</dbReference>
<dbReference type="EMBL" id="GILB01012166">
    <property type="protein sequence ID" value="NUU92499.1"/>
    <property type="molecule type" value="Transcribed_RNA"/>
</dbReference>
<evidence type="ECO:0000256" key="1">
    <source>
        <dbReference type="ARBA" id="ARBA00022729"/>
    </source>
</evidence>
<dbReference type="PROSITE" id="PS50011">
    <property type="entry name" value="PROTEIN_KINASE_DOM"/>
    <property type="match status" value="1"/>
</dbReference>
<feature type="domain" description="Apple" evidence="5">
    <location>
        <begin position="70"/>
        <end position="150"/>
    </location>
</feature>
<evidence type="ECO:0000256" key="3">
    <source>
        <dbReference type="SAM" id="Phobius"/>
    </source>
</evidence>
<feature type="domain" description="Protein kinase" evidence="4">
    <location>
        <begin position="270"/>
        <end position="380"/>
    </location>
</feature>
<protein>
    <recommendedName>
        <fullName evidence="7">Protein kinase domain-containing protein</fullName>
    </recommendedName>
</protein>
<reference evidence="6" key="1">
    <citation type="submission" date="2020-03" db="EMBL/GenBank/DDBJ databases">
        <authorList>
            <person name="Zhang R."/>
        </authorList>
    </citation>
    <scope>NUCLEOTIDE SEQUENCE</scope>
</reference>
<accession>A0A6M2F9U3</accession>
<keyword evidence="3" id="KW-0812">Transmembrane</keyword>
<dbReference type="CDD" id="cd01098">
    <property type="entry name" value="PAN_AP_plant"/>
    <property type="match status" value="1"/>
</dbReference>
<evidence type="ECO:0000313" key="6">
    <source>
        <dbReference type="EMBL" id="NUU92499.1"/>
    </source>
</evidence>
<dbReference type="SMART" id="SM00473">
    <property type="entry name" value="PAN_AP"/>
    <property type="match status" value="1"/>
</dbReference>
<keyword evidence="2" id="KW-1015">Disulfide bond</keyword>
<dbReference type="FunFam" id="3.30.200.20:FF:000951">
    <property type="entry name" value="Uncharacterized protein"/>
    <property type="match status" value="1"/>
</dbReference>
<dbReference type="PROSITE" id="PS50948">
    <property type="entry name" value="PAN"/>
    <property type="match status" value="1"/>
</dbReference>
<keyword evidence="3" id="KW-0472">Membrane</keyword>
<dbReference type="Pfam" id="PF07714">
    <property type="entry name" value="PK_Tyr_Ser-Thr"/>
    <property type="match status" value="1"/>
</dbReference>
<dbReference type="InterPro" id="IPR011009">
    <property type="entry name" value="Kinase-like_dom_sf"/>
</dbReference>
<dbReference type="InterPro" id="IPR000719">
    <property type="entry name" value="Prot_kinase_dom"/>
</dbReference>
<name>A0A6M2F9U3_9ROSI</name>
<dbReference type="Pfam" id="PF00954">
    <property type="entry name" value="S_locus_glycop"/>
    <property type="match status" value="1"/>
</dbReference>
<dbReference type="InterPro" id="IPR000858">
    <property type="entry name" value="S_locus_glycoprot_dom"/>
</dbReference>
<dbReference type="SUPFAM" id="SSF56112">
    <property type="entry name" value="Protein kinase-like (PK-like)"/>
    <property type="match status" value="1"/>
</dbReference>
<dbReference type="InterPro" id="IPR001245">
    <property type="entry name" value="Ser-Thr/Tyr_kinase_cat_dom"/>
</dbReference>
<dbReference type="GO" id="GO:0004672">
    <property type="term" value="F:protein kinase activity"/>
    <property type="evidence" value="ECO:0007669"/>
    <property type="project" value="InterPro"/>
</dbReference>
<sequence length="380" mass="43047">MQQLGWMEGRWEWFLFWSQPRDQAGVYGLCGVFGVFQGNSSSSCECLRGFKPLVQNDWSSGCVRKSPLQCQNKRSAGKEDGFLKISNLTLPANSKTYQKESAERCRLDCMEICSCVAYAYNNNSGCSLWEGDLINLQHHPGVAEIYIRLAASEHELQIGNGSTRTDKNADAVFPVEKSNIKRTVRTTLAVAIPTTLITFGLFMYFRCLRKGKLIHRGKEYTGHDLLLFDFDTDPSSTNKDSSSIDNRKNRWSKNMELPLFSYESVSVATGQFSDKLGEGGFGPVYKGKLSKGLEIAVKRLSERSGQGLEEFRNETILIAKLQHRNLVRLLGSCIERDEKMLIYEYMPNKSLDFFLFGQHFLALTFTNFPNASRNLYQICV</sequence>
<organism evidence="6">
    <name type="scientific">Populus davidiana</name>
    <dbReference type="NCBI Taxonomy" id="266767"/>
    <lineage>
        <taxon>Eukaryota</taxon>
        <taxon>Viridiplantae</taxon>
        <taxon>Streptophyta</taxon>
        <taxon>Embryophyta</taxon>
        <taxon>Tracheophyta</taxon>
        <taxon>Spermatophyta</taxon>
        <taxon>Magnoliopsida</taxon>
        <taxon>eudicotyledons</taxon>
        <taxon>Gunneridae</taxon>
        <taxon>Pentapetalae</taxon>
        <taxon>rosids</taxon>
        <taxon>fabids</taxon>
        <taxon>Malpighiales</taxon>
        <taxon>Salicaceae</taxon>
        <taxon>Saliceae</taxon>
        <taxon>Populus</taxon>
    </lineage>
</organism>
<dbReference type="Gene3D" id="3.30.200.20">
    <property type="entry name" value="Phosphorylase Kinase, domain 1"/>
    <property type="match status" value="1"/>
</dbReference>
<dbReference type="PANTHER" id="PTHR32444:SF247">
    <property type="entry name" value="OS01G0958200 PROTEIN"/>
    <property type="match status" value="1"/>
</dbReference>
<keyword evidence="1" id="KW-0732">Signal</keyword>
<evidence type="ECO:0000256" key="2">
    <source>
        <dbReference type="ARBA" id="ARBA00023157"/>
    </source>
</evidence>
<dbReference type="GO" id="GO:0005524">
    <property type="term" value="F:ATP binding"/>
    <property type="evidence" value="ECO:0007669"/>
    <property type="project" value="InterPro"/>
</dbReference>
<dbReference type="PANTHER" id="PTHR32444">
    <property type="entry name" value="BULB-TYPE LECTIN DOMAIN-CONTAINING PROTEIN"/>
    <property type="match status" value="1"/>
</dbReference>
<keyword evidence="3" id="KW-1133">Transmembrane helix</keyword>
<dbReference type="GO" id="GO:0048544">
    <property type="term" value="P:recognition of pollen"/>
    <property type="evidence" value="ECO:0007669"/>
    <property type="project" value="InterPro"/>
</dbReference>
<evidence type="ECO:0008006" key="7">
    <source>
        <dbReference type="Google" id="ProtNLM"/>
    </source>
</evidence>
<proteinExistence type="predicted"/>
<evidence type="ECO:0000259" key="5">
    <source>
        <dbReference type="PROSITE" id="PS50948"/>
    </source>
</evidence>
<feature type="transmembrane region" description="Helical" evidence="3">
    <location>
        <begin position="188"/>
        <end position="208"/>
    </location>
</feature>